<dbReference type="GO" id="GO:0016887">
    <property type="term" value="F:ATP hydrolysis activity"/>
    <property type="evidence" value="ECO:0007669"/>
    <property type="project" value="InterPro"/>
</dbReference>
<name>A0A1G1L046_9BACT</name>
<proteinExistence type="predicted"/>
<organism evidence="5 6">
    <name type="scientific">Candidatus Danuiimicrobium aquiferis</name>
    <dbReference type="NCBI Taxonomy" id="1801832"/>
    <lineage>
        <taxon>Bacteria</taxon>
        <taxon>Pseudomonadati</taxon>
        <taxon>Candidatus Omnitrophota</taxon>
        <taxon>Candidatus Danuiimicrobium</taxon>
    </lineage>
</organism>
<dbReference type="PROSITE" id="PS00211">
    <property type="entry name" value="ABC_TRANSPORTER_1"/>
    <property type="match status" value="1"/>
</dbReference>
<dbReference type="PANTHER" id="PTHR43023:SF6">
    <property type="entry name" value="INTERMEMBRANE PHOSPHOLIPID TRANSPORT SYSTEM ATP-BINDING PROTEIN MLAF"/>
    <property type="match status" value="1"/>
</dbReference>
<evidence type="ECO:0000256" key="1">
    <source>
        <dbReference type="ARBA" id="ARBA00022448"/>
    </source>
</evidence>
<evidence type="ECO:0000313" key="5">
    <source>
        <dbReference type="EMBL" id="OGW98515.1"/>
    </source>
</evidence>
<dbReference type="PROSITE" id="PS50893">
    <property type="entry name" value="ABC_TRANSPORTER_2"/>
    <property type="match status" value="1"/>
</dbReference>
<dbReference type="GO" id="GO:0005524">
    <property type="term" value="F:ATP binding"/>
    <property type="evidence" value="ECO:0007669"/>
    <property type="project" value="UniProtKB-KW"/>
</dbReference>
<comment type="caution">
    <text evidence="5">The sequence shown here is derived from an EMBL/GenBank/DDBJ whole genome shotgun (WGS) entry which is preliminary data.</text>
</comment>
<dbReference type="Gene3D" id="3.40.50.300">
    <property type="entry name" value="P-loop containing nucleotide triphosphate hydrolases"/>
    <property type="match status" value="1"/>
</dbReference>
<dbReference type="InterPro" id="IPR017871">
    <property type="entry name" value="ABC_transporter-like_CS"/>
</dbReference>
<dbReference type="Proteomes" id="UP000178187">
    <property type="component" value="Unassembled WGS sequence"/>
</dbReference>
<dbReference type="Pfam" id="PF00005">
    <property type="entry name" value="ABC_tran"/>
    <property type="match status" value="1"/>
</dbReference>
<dbReference type="CDD" id="cd03261">
    <property type="entry name" value="ABC_Org_Solvent_Resistant"/>
    <property type="match status" value="1"/>
</dbReference>
<dbReference type="InterPro" id="IPR027417">
    <property type="entry name" value="P-loop_NTPase"/>
</dbReference>
<evidence type="ECO:0000256" key="2">
    <source>
        <dbReference type="ARBA" id="ARBA00022741"/>
    </source>
</evidence>
<reference evidence="5 6" key="1">
    <citation type="journal article" date="2016" name="Nat. Commun.">
        <title>Thousands of microbial genomes shed light on interconnected biogeochemical processes in an aquifer system.</title>
        <authorList>
            <person name="Anantharaman K."/>
            <person name="Brown C.T."/>
            <person name="Hug L.A."/>
            <person name="Sharon I."/>
            <person name="Castelle C.J."/>
            <person name="Probst A.J."/>
            <person name="Thomas B.C."/>
            <person name="Singh A."/>
            <person name="Wilkins M.J."/>
            <person name="Karaoz U."/>
            <person name="Brodie E.L."/>
            <person name="Williams K.H."/>
            <person name="Hubbard S.S."/>
            <person name="Banfield J.F."/>
        </authorList>
    </citation>
    <scope>NUCLEOTIDE SEQUENCE [LARGE SCALE GENOMIC DNA]</scope>
</reference>
<evidence type="ECO:0000256" key="3">
    <source>
        <dbReference type="ARBA" id="ARBA00022840"/>
    </source>
</evidence>
<keyword evidence="1" id="KW-0813">Transport</keyword>
<dbReference type="SMART" id="SM00382">
    <property type="entry name" value="AAA"/>
    <property type="match status" value="1"/>
</dbReference>
<keyword evidence="2" id="KW-0547">Nucleotide-binding</keyword>
<feature type="domain" description="ABC transporter" evidence="4">
    <location>
        <begin position="2"/>
        <end position="238"/>
    </location>
</feature>
<gene>
    <name evidence="5" type="ORF">A3G33_09015</name>
</gene>
<evidence type="ECO:0000259" key="4">
    <source>
        <dbReference type="PROSITE" id="PS50893"/>
    </source>
</evidence>
<accession>A0A1G1L046</accession>
<evidence type="ECO:0000313" key="6">
    <source>
        <dbReference type="Proteomes" id="UP000178187"/>
    </source>
</evidence>
<dbReference type="PANTHER" id="PTHR43023">
    <property type="entry name" value="PROTEIN TRIGALACTOSYLDIACYLGLYCEROL 3, CHLOROPLASTIC"/>
    <property type="match status" value="1"/>
</dbReference>
<dbReference type="EMBL" id="MHFR01000032">
    <property type="protein sequence ID" value="OGW98515.1"/>
    <property type="molecule type" value="Genomic_DNA"/>
</dbReference>
<keyword evidence="3 5" id="KW-0067">ATP-binding</keyword>
<sequence>MIEIIELNKFFNQHHVLRGVNLKIETGETMVIIGRSGCGKSVLLKHIIGLMKPDSGKILIDGVNISEIDEAEVNHFRTQIGMLFQGAALFDSHTVRENVGFSLYEHTHLAAQEIDSRVREKLRLVGLSGIEDLMPAELSGGMKKRVGLARAICTDPKIILYDEPTTGLDPIMADAINELIIRMQKRLQVTSIAVTHDMSSAYKIGTRIAMLYDGKIVALGTPDEIRQTNDPLVKQFITGSARGPITAEETQKYSVVADQNETSV</sequence>
<dbReference type="InterPro" id="IPR003439">
    <property type="entry name" value="ABC_transporter-like_ATP-bd"/>
</dbReference>
<dbReference type="AlphaFoldDB" id="A0A1G1L046"/>
<protein>
    <submittedName>
        <fullName evidence="5">ABC transporter ATP-binding protein</fullName>
    </submittedName>
</protein>
<dbReference type="SUPFAM" id="SSF52540">
    <property type="entry name" value="P-loop containing nucleoside triphosphate hydrolases"/>
    <property type="match status" value="1"/>
</dbReference>
<dbReference type="InterPro" id="IPR003593">
    <property type="entry name" value="AAA+_ATPase"/>
</dbReference>